<evidence type="ECO:0000256" key="1">
    <source>
        <dbReference type="SAM" id="Phobius"/>
    </source>
</evidence>
<name>A0A5N0UU83_9PSEU</name>
<feature type="transmembrane region" description="Helical" evidence="1">
    <location>
        <begin position="56"/>
        <end position="76"/>
    </location>
</feature>
<evidence type="ECO:0000313" key="3">
    <source>
        <dbReference type="Proteomes" id="UP000319769"/>
    </source>
</evidence>
<feature type="transmembrane region" description="Helical" evidence="1">
    <location>
        <begin position="193"/>
        <end position="213"/>
    </location>
</feature>
<feature type="transmembrane region" description="Helical" evidence="1">
    <location>
        <begin position="28"/>
        <end position="50"/>
    </location>
</feature>
<dbReference type="OrthoDB" id="3734431at2"/>
<keyword evidence="1" id="KW-1133">Transmembrane helix</keyword>
<sequence>MAEARWRGIAATLAGALLRKFTKSDRSWVATTALVLVNLLPLTAVLWRGWQPGDVLVVYWLENIAIGFWACLRLHTARGPERPSVIRDRAGGHARPSVPLFVALYGFFTFVQGGLVGAVGQGPLLWYLWLADKLTGADFTMSLGENSSVLAHSPGGYLGMLLIYLFSQGLAFRGDWLKRGERDKLGRVDVFDFTLGRMLVLHFTLIGGFFLFGATGSELAWACLLIALKIALEVTLYYFSRRRRARS</sequence>
<feature type="transmembrane region" description="Helical" evidence="1">
    <location>
        <begin position="97"/>
        <end position="129"/>
    </location>
</feature>
<dbReference type="Proteomes" id="UP000319769">
    <property type="component" value="Unassembled WGS sequence"/>
</dbReference>
<reference evidence="2" key="1">
    <citation type="submission" date="2019-09" db="EMBL/GenBank/DDBJ databases">
        <authorList>
            <person name="Teo W.F.A."/>
            <person name="Duangmal K."/>
        </authorList>
    </citation>
    <scope>NUCLEOTIDE SEQUENCE [LARGE SCALE GENOMIC DNA]</scope>
    <source>
        <strain evidence="2">K81G1</strain>
    </source>
</reference>
<dbReference type="Pfam" id="PF20108">
    <property type="entry name" value="DUF6498"/>
    <property type="match status" value="1"/>
</dbReference>
<organism evidence="2 3">
    <name type="scientific">Amycolatopsis acidicola</name>
    <dbReference type="NCBI Taxonomy" id="2596893"/>
    <lineage>
        <taxon>Bacteria</taxon>
        <taxon>Bacillati</taxon>
        <taxon>Actinomycetota</taxon>
        <taxon>Actinomycetes</taxon>
        <taxon>Pseudonocardiales</taxon>
        <taxon>Pseudonocardiaceae</taxon>
        <taxon>Amycolatopsis</taxon>
    </lineage>
</organism>
<dbReference type="InterPro" id="IPR045466">
    <property type="entry name" value="DUF6498"/>
</dbReference>
<dbReference type="EMBL" id="VMNW02000073">
    <property type="protein sequence ID" value="KAA9153711.1"/>
    <property type="molecule type" value="Genomic_DNA"/>
</dbReference>
<proteinExistence type="predicted"/>
<protein>
    <submittedName>
        <fullName evidence="2">Uncharacterized protein</fullName>
    </submittedName>
</protein>
<feature type="transmembrane region" description="Helical" evidence="1">
    <location>
        <begin position="219"/>
        <end position="239"/>
    </location>
</feature>
<keyword evidence="1" id="KW-0812">Transmembrane</keyword>
<keyword evidence="1" id="KW-0472">Membrane</keyword>
<dbReference type="RefSeq" id="WP_144752532.1">
    <property type="nucleotide sequence ID" value="NZ_VMNW02000073.1"/>
</dbReference>
<feature type="transmembrane region" description="Helical" evidence="1">
    <location>
        <begin position="149"/>
        <end position="172"/>
    </location>
</feature>
<accession>A0A5N0UU83</accession>
<evidence type="ECO:0000313" key="2">
    <source>
        <dbReference type="EMBL" id="KAA9153711.1"/>
    </source>
</evidence>
<keyword evidence="3" id="KW-1185">Reference proteome</keyword>
<gene>
    <name evidence="2" type="ORF">FPZ12_033925</name>
</gene>
<dbReference type="AlphaFoldDB" id="A0A5N0UU83"/>
<comment type="caution">
    <text evidence="2">The sequence shown here is derived from an EMBL/GenBank/DDBJ whole genome shotgun (WGS) entry which is preliminary data.</text>
</comment>